<dbReference type="OrthoDB" id="10549258at2759"/>
<evidence type="ECO:0000313" key="4">
    <source>
        <dbReference type="Proteomes" id="UP000775872"/>
    </source>
</evidence>
<feature type="region of interest" description="Disordered" evidence="1">
    <location>
        <begin position="53"/>
        <end position="101"/>
    </location>
</feature>
<feature type="chain" id="PRO_5040483123" evidence="2">
    <location>
        <begin position="28"/>
        <end position="305"/>
    </location>
</feature>
<dbReference type="Proteomes" id="UP000775872">
    <property type="component" value="Unassembled WGS sequence"/>
</dbReference>
<evidence type="ECO:0000313" key="3">
    <source>
        <dbReference type="EMBL" id="CAH0049872.1"/>
    </source>
</evidence>
<name>A0A9N9Z6D5_9HYPO</name>
<evidence type="ECO:0000256" key="2">
    <source>
        <dbReference type="SAM" id="SignalP"/>
    </source>
</evidence>
<feature type="compositionally biased region" description="Gly residues" evidence="1">
    <location>
        <begin position="53"/>
        <end position="89"/>
    </location>
</feature>
<feature type="region of interest" description="Disordered" evidence="1">
    <location>
        <begin position="214"/>
        <end position="239"/>
    </location>
</feature>
<dbReference type="EMBL" id="CABFOC020000035">
    <property type="protein sequence ID" value="CAH0049872.1"/>
    <property type="molecule type" value="Genomic_DNA"/>
</dbReference>
<proteinExistence type="predicted"/>
<gene>
    <name evidence="3" type="ORF">CSOL1703_00001834</name>
</gene>
<evidence type="ECO:0000256" key="1">
    <source>
        <dbReference type="SAM" id="MobiDB-lite"/>
    </source>
</evidence>
<accession>A0A9N9Z6D5</accession>
<organism evidence="3 4">
    <name type="scientific">Clonostachys solani</name>
    <dbReference type="NCBI Taxonomy" id="160281"/>
    <lineage>
        <taxon>Eukaryota</taxon>
        <taxon>Fungi</taxon>
        <taxon>Dikarya</taxon>
        <taxon>Ascomycota</taxon>
        <taxon>Pezizomycotina</taxon>
        <taxon>Sordariomycetes</taxon>
        <taxon>Hypocreomycetidae</taxon>
        <taxon>Hypocreales</taxon>
        <taxon>Bionectriaceae</taxon>
        <taxon>Clonostachys</taxon>
    </lineage>
</organism>
<dbReference type="AlphaFoldDB" id="A0A9N9Z6D5"/>
<feature type="region of interest" description="Disordered" evidence="1">
    <location>
        <begin position="275"/>
        <end position="305"/>
    </location>
</feature>
<keyword evidence="4" id="KW-1185">Reference proteome</keyword>
<reference evidence="3" key="1">
    <citation type="submission" date="2021-10" db="EMBL/GenBank/DDBJ databases">
        <authorList>
            <person name="Piombo E."/>
        </authorList>
    </citation>
    <scope>NUCLEOTIDE SEQUENCE</scope>
</reference>
<sequence>MVAVVSLVQAALEQLGELVLLMAVVEAVPEVLSGGGGGGGGCARDTGEGIGLGGTAEGGGGGGAAGAEDGGGGGGARGEAVGGGGGANVGEGEAKEDGLRDVGSGGGFFPIGGGGFFIAGGFGLPGTAGAKLVGGFGAEPMGGLGADEFDSPGSERYDESAFAPVSIPPPLFFSLGMPPAKRPPSCGAGSTLGAAGAEPWSLLLLARLPGTGGAKPPGGFGAPPRTGIGGAPPTGGPDEEDVLFATWGADLSFVTLRLTGERNVPCLMRQLAVGQANRREEEEEEEEGLQHLGAEVVEVVEEEAS</sequence>
<protein>
    <submittedName>
        <fullName evidence="3">Uncharacterized protein</fullName>
    </submittedName>
</protein>
<keyword evidence="2" id="KW-0732">Signal</keyword>
<feature type="compositionally biased region" description="Gly residues" evidence="1">
    <location>
        <begin position="214"/>
        <end position="233"/>
    </location>
</feature>
<comment type="caution">
    <text evidence="3">The sequence shown here is derived from an EMBL/GenBank/DDBJ whole genome shotgun (WGS) entry which is preliminary data.</text>
</comment>
<feature type="signal peptide" evidence="2">
    <location>
        <begin position="1"/>
        <end position="27"/>
    </location>
</feature>